<evidence type="ECO:0000256" key="2">
    <source>
        <dbReference type="ARBA" id="ARBA00012528"/>
    </source>
</evidence>
<evidence type="ECO:0000256" key="3">
    <source>
        <dbReference type="ARBA" id="ARBA00034247"/>
    </source>
</evidence>
<comment type="cofactor">
    <cofactor evidence="1">
        <name>Mg(2+)</name>
        <dbReference type="ChEBI" id="CHEBI:18420"/>
    </cofactor>
</comment>
<dbReference type="EMBL" id="MTSD02000001">
    <property type="protein sequence ID" value="OOV88712.1"/>
    <property type="molecule type" value="Genomic_DNA"/>
</dbReference>
<dbReference type="RefSeq" id="WP_077243160.1">
    <property type="nucleotide sequence ID" value="NZ_FXTS01000004.1"/>
</dbReference>
<name>A0A1T1HFX8_OCELI</name>
<sequence>MGHLGRFSGKIIRSIGFRLTLFLVIGLALYLVMAALSIQALVQQTDGLKELSGLHYERALTAAELSRDAEVIAAQTFESILSTNRSVSQEGAIDQDLMELYHYVRKQLTATNEEEQGYLDEIDLWQKPFFASLEKLAQRMEEERLLMGQEQALLNQLQSAAQERPPGTAPLKAQLISQQVISTLLIALKSERNGQLHRLQRSAESSLEQLVDYPKQLAKLQPLVSRTFELRRPVILSHRATLASARKSRLYSQRLTTSGYNYFQSLKKTAHHAAKAYEASAQQAVIVVGVFSIVFLSSILAMVIFIRRQLVERLNHLSDVMSAHVAGSPRKIPTNGDDEISVIGQAFEVFVDARNTAEQRLNQAQEETEQANQQLRKLNRQLLVLSETDPLTEVANRRYFDQKLQDYWQMCMNLEQPLALIMCDIDHFKTYNDRFGHQAGDLCLKKVASALDKTVHRLSDTLLGRYGGEEFILLQANTSQEQIYELAETMRQAVAKMQLKHPDSEQGIITLSLGIAVLLPDGKNSVDQLIRIADDMLYKAKDQGRNCTLQTVPSEDIKLRPSD</sequence>
<evidence type="ECO:0000256" key="4">
    <source>
        <dbReference type="SAM" id="Coils"/>
    </source>
</evidence>
<feature type="transmembrane region" description="Helical" evidence="5">
    <location>
        <begin position="284"/>
        <end position="306"/>
    </location>
</feature>
<keyword evidence="5" id="KW-0472">Membrane</keyword>
<dbReference type="AlphaFoldDB" id="A0A1T1HFX8"/>
<feature type="coiled-coil region" evidence="4">
    <location>
        <begin position="347"/>
        <end position="388"/>
    </location>
</feature>
<dbReference type="SUPFAM" id="SSF55073">
    <property type="entry name" value="Nucleotide cyclase"/>
    <property type="match status" value="1"/>
</dbReference>
<evidence type="ECO:0000313" key="8">
    <source>
        <dbReference type="Proteomes" id="UP000190064"/>
    </source>
</evidence>
<dbReference type="GO" id="GO:1902201">
    <property type="term" value="P:negative regulation of bacterial-type flagellum-dependent cell motility"/>
    <property type="evidence" value="ECO:0007669"/>
    <property type="project" value="TreeGrafter"/>
</dbReference>
<accession>A0A1T1HFX8</accession>
<evidence type="ECO:0000313" key="7">
    <source>
        <dbReference type="EMBL" id="OOV88712.1"/>
    </source>
</evidence>
<dbReference type="PROSITE" id="PS50887">
    <property type="entry name" value="GGDEF"/>
    <property type="match status" value="1"/>
</dbReference>
<keyword evidence="8" id="KW-1185">Reference proteome</keyword>
<keyword evidence="4" id="KW-0175">Coiled coil</keyword>
<dbReference type="CDD" id="cd01949">
    <property type="entry name" value="GGDEF"/>
    <property type="match status" value="1"/>
</dbReference>
<proteinExistence type="predicted"/>
<dbReference type="STRING" id="966.BTA35_0204330"/>
<dbReference type="GO" id="GO:0005886">
    <property type="term" value="C:plasma membrane"/>
    <property type="evidence" value="ECO:0007669"/>
    <property type="project" value="TreeGrafter"/>
</dbReference>
<dbReference type="InterPro" id="IPR029787">
    <property type="entry name" value="Nucleotide_cyclase"/>
</dbReference>
<dbReference type="Gene3D" id="6.10.340.10">
    <property type="match status" value="1"/>
</dbReference>
<keyword evidence="5" id="KW-0812">Transmembrane</keyword>
<dbReference type="Proteomes" id="UP000190064">
    <property type="component" value="Unassembled WGS sequence"/>
</dbReference>
<dbReference type="EC" id="2.7.7.65" evidence="2"/>
<dbReference type="InterPro" id="IPR043128">
    <property type="entry name" value="Rev_trsase/Diguanyl_cyclase"/>
</dbReference>
<dbReference type="PANTHER" id="PTHR45138:SF9">
    <property type="entry name" value="DIGUANYLATE CYCLASE DGCM-RELATED"/>
    <property type="match status" value="1"/>
</dbReference>
<dbReference type="Pfam" id="PF00990">
    <property type="entry name" value="GGDEF"/>
    <property type="match status" value="1"/>
</dbReference>
<evidence type="ECO:0000256" key="1">
    <source>
        <dbReference type="ARBA" id="ARBA00001946"/>
    </source>
</evidence>
<feature type="domain" description="GGDEF" evidence="6">
    <location>
        <begin position="416"/>
        <end position="553"/>
    </location>
</feature>
<dbReference type="PANTHER" id="PTHR45138">
    <property type="entry name" value="REGULATORY COMPONENTS OF SENSORY TRANSDUCTION SYSTEM"/>
    <property type="match status" value="1"/>
</dbReference>
<protein>
    <recommendedName>
        <fullName evidence="2">diguanylate cyclase</fullName>
        <ecNumber evidence="2">2.7.7.65</ecNumber>
    </recommendedName>
</protein>
<dbReference type="InterPro" id="IPR050469">
    <property type="entry name" value="Diguanylate_Cyclase"/>
</dbReference>
<dbReference type="GO" id="GO:0043709">
    <property type="term" value="P:cell adhesion involved in single-species biofilm formation"/>
    <property type="evidence" value="ECO:0007669"/>
    <property type="project" value="TreeGrafter"/>
</dbReference>
<evidence type="ECO:0000256" key="5">
    <source>
        <dbReference type="SAM" id="Phobius"/>
    </source>
</evidence>
<reference evidence="7" key="1">
    <citation type="submission" date="2017-02" db="EMBL/GenBank/DDBJ databases">
        <title>Draft Genome Sequence of the Salt Water Bacterium Oceanospirillum linum ATCC 11336.</title>
        <authorList>
            <person name="Trachtenberg A.M."/>
            <person name="Carney J.G."/>
            <person name="Linnane J.D."/>
            <person name="Rheaume B.A."/>
            <person name="Pitts N.L."/>
            <person name="Mykles D.L."/>
            <person name="Maclea K.S."/>
        </authorList>
    </citation>
    <scope>NUCLEOTIDE SEQUENCE [LARGE SCALE GENOMIC DNA]</scope>
    <source>
        <strain evidence="7">ATCC 11336</strain>
    </source>
</reference>
<dbReference type="GO" id="GO:0052621">
    <property type="term" value="F:diguanylate cyclase activity"/>
    <property type="evidence" value="ECO:0007669"/>
    <property type="project" value="UniProtKB-EC"/>
</dbReference>
<comment type="catalytic activity">
    <reaction evidence="3">
        <text>2 GTP = 3',3'-c-di-GMP + 2 diphosphate</text>
        <dbReference type="Rhea" id="RHEA:24898"/>
        <dbReference type="ChEBI" id="CHEBI:33019"/>
        <dbReference type="ChEBI" id="CHEBI:37565"/>
        <dbReference type="ChEBI" id="CHEBI:58805"/>
        <dbReference type="EC" id="2.7.7.65"/>
    </reaction>
</comment>
<gene>
    <name evidence="7" type="ORF">BTA35_0204330</name>
</gene>
<dbReference type="InterPro" id="IPR000160">
    <property type="entry name" value="GGDEF_dom"/>
</dbReference>
<feature type="transmembrane region" description="Helical" evidence="5">
    <location>
        <begin position="21"/>
        <end position="42"/>
    </location>
</feature>
<dbReference type="FunFam" id="3.30.70.270:FF:000001">
    <property type="entry name" value="Diguanylate cyclase domain protein"/>
    <property type="match status" value="1"/>
</dbReference>
<keyword evidence="5" id="KW-1133">Transmembrane helix</keyword>
<organism evidence="7 8">
    <name type="scientific">Oceanospirillum linum</name>
    <dbReference type="NCBI Taxonomy" id="966"/>
    <lineage>
        <taxon>Bacteria</taxon>
        <taxon>Pseudomonadati</taxon>
        <taxon>Pseudomonadota</taxon>
        <taxon>Gammaproteobacteria</taxon>
        <taxon>Oceanospirillales</taxon>
        <taxon>Oceanospirillaceae</taxon>
        <taxon>Oceanospirillum</taxon>
    </lineage>
</organism>
<dbReference type="Gene3D" id="3.30.70.270">
    <property type="match status" value="1"/>
</dbReference>
<dbReference type="NCBIfam" id="TIGR00254">
    <property type="entry name" value="GGDEF"/>
    <property type="match status" value="1"/>
</dbReference>
<comment type="caution">
    <text evidence="7">The sequence shown here is derived from an EMBL/GenBank/DDBJ whole genome shotgun (WGS) entry which is preliminary data.</text>
</comment>
<dbReference type="SMART" id="SM00267">
    <property type="entry name" value="GGDEF"/>
    <property type="match status" value="1"/>
</dbReference>
<evidence type="ECO:0000259" key="6">
    <source>
        <dbReference type="PROSITE" id="PS50887"/>
    </source>
</evidence>